<organism evidence="1 2">
    <name type="scientific">Polyplax serrata</name>
    <name type="common">Common mouse louse</name>
    <dbReference type="NCBI Taxonomy" id="468196"/>
    <lineage>
        <taxon>Eukaryota</taxon>
        <taxon>Metazoa</taxon>
        <taxon>Ecdysozoa</taxon>
        <taxon>Arthropoda</taxon>
        <taxon>Hexapoda</taxon>
        <taxon>Insecta</taxon>
        <taxon>Pterygota</taxon>
        <taxon>Neoptera</taxon>
        <taxon>Paraneoptera</taxon>
        <taxon>Psocodea</taxon>
        <taxon>Troctomorpha</taxon>
        <taxon>Phthiraptera</taxon>
        <taxon>Anoplura</taxon>
        <taxon>Polyplacidae</taxon>
        <taxon>Polyplax</taxon>
    </lineage>
</organism>
<protein>
    <submittedName>
        <fullName evidence="1">Uncharacterized protein</fullName>
    </submittedName>
</protein>
<reference evidence="1 2" key="1">
    <citation type="submission" date="2023-10" db="EMBL/GenBank/DDBJ databases">
        <title>Genomes of two closely related lineages of the louse Polyplax serrata with different host specificities.</title>
        <authorList>
            <person name="Martinu J."/>
            <person name="Tarabai H."/>
            <person name="Stefka J."/>
            <person name="Hypsa V."/>
        </authorList>
    </citation>
    <scope>NUCLEOTIDE SEQUENCE [LARGE SCALE GENOMIC DNA]</scope>
    <source>
        <strain evidence="1">HR10_N</strain>
    </source>
</reference>
<proteinExistence type="predicted"/>
<sequence>MRENGNQVVLELRYSGELMDAFQILKCDLKVRTWNSARSWSYRHIPTLLPIRPAVAYLFTLHESVCA</sequence>
<name>A0AAN8S3N9_POLSC</name>
<accession>A0AAN8S3N9</accession>
<dbReference type="AlphaFoldDB" id="A0AAN8S3N9"/>
<evidence type="ECO:0000313" key="2">
    <source>
        <dbReference type="Proteomes" id="UP001372834"/>
    </source>
</evidence>
<comment type="caution">
    <text evidence="1">The sequence shown here is derived from an EMBL/GenBank/DDBJ whole genome shotgun (WGS) entry which is preliminary data.</text>
</comment>
<dbReference type="EMBL" id="JAWJWE010000039">
    <property type="protein sequence ID" value="KAK6621139.1"/>
    <property type="molecule type" value="Genomic_DNA"/>
</dbReference>
<evidence type="ECO:0000313" key="1">
    <source>
        <dbReference type="EMBL" id="KAK6621139.1"/>
    </source>
</evidence>
<gene>
    <name evidence="1" type="ORF">RUM43_011445</name>
</gene>
<dbReference type="Proteomes" id="UP001372834">
    <property type="component" value="Unassembled WGS sequence"/>
</dbReference>